<protein>
    <submittedName>
        <fullName evidence="1">Uncharacterized protein</fullName>
    </submittedName>
</protein>
<gene>
    <name evidence="1" type="ORF">BO95DRAFT_480783</name>
</gene>
<organism evidence="1 2">
    <name type="scientific">Aspergillus brunneoviolaceus CBS 621.78</name>
    <dbReference type="NCBI Taxonomy" id="1450534"/>
    <lineage>
        <taxon>Eukaryota</taxon>
        <taxon>Fungi</taxon>
        <taxon>Dikarya</taxon>
        <taxon>Ascomycota</taxon>
        <taxon>Pezizomycotina</taxon>
        <taxon>Eurotiomycetes</taxon>
        <taxon>Eurotiomycetidae</taxon>
        <taxon>Eurotiales</taxon>
        <taxon>Aspergillaceae</taxon>
        <taxon>Aspergillus</taxon>
        <taxon>Aspergillus subgen. Circumdati</taxon>
    </lineage>
</organism>
<reference evidence="1" key="1">
    <citation type="submission" date="2018-02" db="EMBL/GenBank/DDBJ databases">
        <title>The genomes of Aspergillus section Nigri reveals drivers in fungal speciation.</title>
        <authorList>
            <consortium name="DOE Joint Genome Institute"/>
            <person name="Vesth T.C."/>
            <person name="Nybo J."/>
            <person name="Theobald S."/>
            <person name="Brandl J."/>
            <person name="Frisvad J.C."/>
            <person name="Nielsen K.F."/>
            <person name="Lyhne E.K."/>
            <person name="Kogle M.E."/>
            <person name="Kuo A."/>
            <person name="Riley R."/>
            <person name="Clum A."/>
            <person name="Nolan M."/>
            <person name="Lipzen A."/>
            <person name="Salamov A."/>
            <person name="Henrissat B."/>
            <person name="Wiebenga A."/>
            <person name="De vries R.P."/>
            <person name="Grigoriev I.V."/>
            <person name="Mortensen U.H."/>
            <person name="Andersen M.R."/>
            <person name="Baker S.E."/>
        </authorList>
    </citation>
    <scope>NUCLEOTIDE SEQUENCE</scope>
    <source>
        <strain evidence="1">CBS 621.78</strain>
    </source>
</reference>
<evidence type="ECO:0000313" key="2">
    <source>
        <dbReference type="Proteomes" id="UP000249057"/>
    </source>
</evidence>
<dbReference type="Proteomes" id="UP000249057">
    <property type="component" value="Unassembled WGS sequence"/>
</dbReference>
<proteinExistence type="predicted"/>
<accession>A0ACD1GES6</accession>
<dbReference type="EMBL" id="KZ825329">
    <property type="protein sequence ID" value="RAH47596.1"/>
    <property type="molecule type" value="Genomic_DNA"/>
</dbReference>
<evidence type="ECO:0000313" key="1">
    <source>
        <dbReference type="EMBL" id="RAH47596.1"/>
    </source>
</evidence>
<name>A0ACD1GES6_9EURO</name>
<keyword evidence="2" id="KW-1185">Reference proteome</keyword>
<sequence>MQSMQRQFGRFMKRSADESQVAILLKDFEEADKLLGRIIEFTSAWRDAWSSLLIHQNRMLAELSALYAPILGSSDSSTGPKAAPTPRETLARTNKLREQYEELRRELLADITAVDERMIKPATQAREYLIPMKKTIKKRDDRKLDYERYQSRVDNYTKKTKRSDRDNAALVKAEGDLAKATEEQDYNAADEHLRHSLPPLIAAAFSLLPRLLATQIELQNNMLAHYYTVVLEYSQDEQFPVPAPPMEHIVEDWERAHLPVQQEVESFASIANGKTVRLSPVDEHQRNSHNYLSRPANLISSYCRSPGAHEETPPPKPPRPVSPNPAAVQRKLPPPAPPAAQTKLPPMPPPPAYDTKPRPNLETKPKPIPRPKPQLSSMPAASTSSLNLPSSSSHHLSPQASVAQPSASSPAAESYVSAAEYIRSPSPGVSTVASRADYFSRNSNNNQHTSPSPASAAAAGSPGLSSVAARADYFSRSGSNIQLPSSTPVASTSSLSPAAAAGISPGLSSVASRANQFNRPNSSNRQPSPSPSRAAVSSVAGKKKPPPPPPPRLNSQNALFVTALYDFGGQGAGDLSFREGDRIRVLKKTESTDDCIYGIYSISLNPQPPPHLENNKSDGPSEQGPQPWTDPSPSPTTTLRAATQQHSSTTHPNLTISQPTHLPISSAYKMTYPSTPTPSGFPPSSSGLSSTTSPFTTPLTQNTAPVIKHRCLFTHDTRRKAKRWQDGYLRYHTFNKRIMAYDTSGNFIGDLHWRQDAAVQDGDELELDRGVLVQVCEAVGRSETDLGALLSHSHPTSHSNGVGGGGNGKRGFGAASTQGSLAGSQQQQQSMRSLNDLLGIKKTTPALGGKGSGTSGTAATRVMQGPDRGGGELSAARAAKRQRVDGSLGSGSGAVEGGLFAQQQVPSRRVLAQPVQPRPRPAVVDLTGSSTALVTNPGATATATATSTRLQSHDLGRQRADQRTSVQAATTRSMSREEGSTIPPQRQALRNQNSNPPQLPSSRKESSYPLPQPQAVRDENSNPPQLPSSREESNSAPEEPPVLLRLSTSKPRKKLMYSALLPGGGGKVAKPASSAPAPALAPAKNNNNPPPPAQPPTTTTATPPKPHDFTPSTSTQTILNDLITAPPRVPPNPTNHTPTTTKPNINPLNPINRNPRSNIPTHTSLRKSYSDPTALTTTTVHRPNHTTLPDPAGDDPFDQGPWTREALDLFDFWPAGRAKPA</sequence>